<reference evidence="13 14" key="1">
    <citation type="journal article" date="2019" name="Sci. Rep.">
        <title>Orb-weaving spider Araneus ventricosus genome elucidates the spidroin gene catalogue.</title>
        <authorList>
            <person name="Kono N."/>
            <person name="Nakamura H."/>
            <person name="Ohtoshi R."/>
            <person name="Moran D.A.P."/>
            <person name="Shinohara A."/>
            <person name="Yoshida Y."/>
            <person name="Fujiwara M."/>
            <person name="Mori M."/>
            <person name="Tomita M."/>
            <person name="Arakawa K."/>
        </authorList>
    </citation>
    <scope>NUCLEOTIDE SEQUENCE [LARGE SCALE GENOMIC DNA]</scope>
</reference>
<feature type="region of interest" description="Disordered" evidence="11">
    <location>
        <begin position="33"/>
        <end position="60"/>
    </location>
</feature>
<evidence type="ECO:0000313" key="14">
    <source>
        <dbReference type="Proteomes" id="UP000499080"/>
    </source>
</evidence>
<keyword evidence="4" id="KW-0677">Repeat</keyword>
<dbReference type="PANTHER" id="PTHR24399">
    <property type="entry name" value="ZINC FINGER AND BTB DOMAIN-CONTAINING"/>
    <property type="match status" value="1"/>
</dbReference>
<dbReference type="Pfam" id="PF00096">
    <property type="entry name" value="zf-C2H2"/>
    <property type="match status" value="6"/>
</dbReference>
<evidence type="ECO:0000256" key="10">
    <source>
        <dbReference type="PROSITE-ProRule" id="PRU00042"/>
    </source>
</evidence>
<feature type="domain" description="C2H2-type" evidence="12">
    <location>
        <begin position="166"/>
        <end position="194"/>
    </location>
</feature>
<dbReference type="GO" id="GO:0008270">
    <property type="term" value="F:zinc ion binding"/>
    <property type="evidence" value="ECO:0007669"/>
    <property type="project" value="UniProtKB-KW"/>
</dbReference>
<evidence type="ECO:0000256" key="8">
    <source>
        <dbReference type="ARBA" id="ARBA00023163"/>
    </source>
</evidence>
<dbReference type="GO" id="GO:0005654">
    <property type="term" value="C:nucleoplasm"/>
    <property type="evidence" value="ECO:0007669"/>
    <property type="project" value="TreeGrafter"/>
</dbReference>
<keyword evidence="5 10" id="KW-0863">Zinc-finger</keyword>
<feature type="region of interest" description="Disordered" evidence="11">
    <location>
        <begin position="81"/>
        <end position="104"/>
    </location>
</feature>
<dbReference type="FunFam" id="3.30.160.60:FF:000446">
    <property type="entry name" value="Zinc finger protein"/>
    <property type="match status" value="1"/>
</dbReference>
<comment type="caution">
    <text evidence="13">The sequence shown here is derived from an EMBL/GenBank/DDBJ whole genome shotgun (WGS) entry which is preliminary data.</text>
</comment>
<keyword evidence="3" id="KW-0479">Metal-binding</keyword>
<feature type="domain" description="C2H2-type" evidence="12">
    <location>
        <begin position="336"/>
        <end position="363"/>
    </location>
</feature>
<feature type="compositionally biased region" description="Polar residues" evidence="11">
    <location>
        <begin position="92"/>
        <end position="104"/>
    </location>
</feature>
<evidence type="ECO:0000256" key="6">
    <source>
        <dbReference type="ARBA" id="ARBA00022833"/>
    </source>
</evidence>
<accession>A0A4Y2AHG9</accession>
<dbReference type="SUPFAM" id="SSF57667">
    <property type="entry name" value="beta-beta-alpha zinc fingers"/>
    <property type="match status" value="6"/>
</dbReference>
<keyword evidence="9" id="KW-0539">Nucleus</keyword>
<evidence type="ECO:0000256" key="2">
    <source>
        <dbReference type="ARBA" id="ARBA00006991"/>
    </source>
</evidence>
<keyword evidence="6" id="KW-0862">Zinc</keyword>
<dbReference type="PROSITE" id="PS00028">
    <property type="entry name" value="ZINC_FINGER_C2H2_1"/>
    <property type="match status" value="10"/>
</dbReference>
<dbReference type="FunFam" id="3.30.160.60:FF:000100">
    <property type="entry name" value="Zinc finger 45-like"/>
    <property type="match status" value="1"/>
</dbReference>
<dbReference type="InterPro" id="IPR036236">
    <property type="entry name" value="Znf_C2H2_sf"/>
</dbReference>
<dbReference type="PANTHER" id="PTHR24399:SF70">
    <property type="entry name" value="C2H2-TYPE DOMAIN-CONTAINING PROTEIN"/>
    <property type="match status" value="1"/>
</dbReference>
<dbReference type="FunFam" id="3.30.160.60:FF:000151">
    <property type="entry name" value="Zinc finger and SCAN domain-containing 21"/>
    <property type="match status" value="1"/>
</dbReference>
<comment type="similarity">
    <text evidence="2">Belongs to the krueppel C2H2-type zinc-finger protein family.</text>
</comment>
<dbReference type="EMBL" id="BGPR01000018">
    <property type="protein sequence ID" value="GBL79302.1"/>
    <property type="molecule type" value="Genomic_DNA"/>
</dbReference>
<dbReference type="PROSITE" id="PS50157">
    <property type="entry name" value="ZINC_FINGER_C2H2_2"/>
    <property type="match status" value="10"/>
</dbReference>
<feature type="domain" description="C2H2-type" evidence="12">
    <location>
        <begin position="308"/>
        <end position="335"/>
    </location>
</feature>
<evidence type="ECO:0000256" key="5">
    <source>
        <dbReference type="ARBA" id="ARBA00022771"/>
    </source>
</evidence>
<dbReference type="Gene3D" id="3.30.160.60">
    <property type="entry name" value="Classic Zinc Finger"/>
    <property type="match status" value="9"/>
</dbReference>
<feature type="domain" description="C2H2-type" evidence="12">
    <location>
        <begin position="252"/>
        <end position="279"/>
    </location>
</feature>
<dbReference type="GO" id="GO:0000978">
    <property type="term" value="F:RNA polymerase II cis-regulatory region sequence-specific DNA binding"/>
    <property type="evidence" value="ECO:0007669"/>
    <property type="project" value="TreeGrafter"/>
</dbReference>
<evidence type="ECO:0000256" key="1">
    <source>
        <dbReference type="ARBA" id="ARBA00004123"/>
    </source>
</evidence>
<evidence type="ECO:0000313" key="13">
    <source>
        <dbReference type="EMBL" id="GBL79302.1"/>
    </source>
</evidence>
<protein>
    <submittedName>
        <fullName evidence="13">Zinc finger protein 555</fullName>
    </submittedName>
</protein>
<keyword evidence="8" id="KW-0804">Transcription</keyword>
<evidence type="ECO:0000259" key="12">
    <source>
        <dbReference type="PROSITE" id="PS50157"/>
    </source>
</evidence>
<dbReference type="OrthoDB" id="6077919at2759"/>
<keyword evidence="14" id="KW-1185">Reference proteome</keyword>
<comment type="subcellular location">
    <subcellularLocation>
        <location evidence="1">Nucleus</location>
    </subcellularLocation>
</comment>
<evidence type="ECO:0000256" key="7">
    <source>
        <dbReference type="ARBA" id="ARBA00023015"/>
    </source>
</evidence>
<evidence type="ECO:0000256" key="3">
    <source>
        <dbReference type="ARBA" id="ARBA00022723"/>
    </source>
</evidence>
<feature type="domain" description="C2H2-type" evidence="12">
    <location>
        <begin position="280"/>
        <end position="307"/>
    </location>
</feature>
<sequence>MAQVLLDQKDNQLRLKRGLYEIAKKLITTDLHSKNNSKTASSRLRRRKAPSKTENNDVSTLDDIQLTPSLSIQEVGNLDLEDSESCDDPSFANISSVDSNQPSQNKNKGFSCIICEHIASSSQRLKEHLSRHTGDKHLQCEICGKKFAWRYSLRSHMVSHREDNPNKCSVCGKKYCNKSSVKNHMLRVHGNPKKDFKCDKCGKEFVTKPELKRHSYNHTKEKPFVCEYCGNSYRFKAALLVHYRIHSGEKPYKCGFCDKAFIHLSSAIGHRRRHTGEMPFQCNKCGKLFRVKRAMTAHMSVHSENKPFKCDKCGKAFKSRSGYRVHIDFHLGVKRHKCKYCEKTFRAWCNMHKHMKRHLNEKPQKCDPCGKTFMEKQELKNHIRSHYEVNKKCEKVDENQGSVVHNCPQIIPPTSLTCSATNIEAQPPFNESHPTDEILPTHIDMSDNQAVMYDCSLPNSMDKCQDKCQLLQDSYVSQFLYPQHSNVQYSQPAPMLNMYATDPSPMPNRSGCLSNMNSTNFNCIPLNNQNYNIFSYNLPNSDELLSKCKLCRSLFNSTMVLRSHLLEYHRIEEENIDALIT</sequence>
<dbReference type="InterPro" id="IPR013087">
    <property type="entry name" value="Znf_C2H2_type"/>
</dbReference>
<feature type="domain" description="C2H2-type" evidence="12">
    <location>
        <begin position="138"/>
        <end position="165"/>
    </location>
</feature>
<dbReference type="SMART" id="SM00355">
    <property type="entry name" value="ZnF_C2H2"/>
    <property type="match status" value="11"/>
</dbReference>
<feature type="domain" description="C2H2-type" evidence="12">
    <location>
        <begin position="224"/>
        <end position="251"/>
    </location>
</feature>
<evidence type="ECO:0000256" key="9">
    <source>
        <dbReference type="ARBA" id="ARBA00023242"/>
    </source>
</evidence>
<keyword evidence="7" id="KW-0805">Transcription regulation</keyword>
<dbReference type="AlphaFoldDB" id="A0A4Y2AHG9"/>
<feature type="domain" description="C2H2-type" evidence="12">
    <location>
        <begin position="364"/>
        <end position="391"/>
    </location>
</feature>
<organism evidence="13 14">
    <name type="scientific">Araneus ventricosus</name>
    <name type="common">Orbweaver spider</name>
    <name type="synonym">Epeira ventricosa</name>
    <dbReference type="NCBI Taxonomy" id="182803"/>
    <lineage>
        <taxon>Eukaryota</taxon>
        <taxon>Metazoa</taxon>
        <taxon>Ecdysozoa</taxon>
        <taxon>Arthropoda</taxon>
        <taxon>Chelicerata</taxon>
        <taxon>Arachnida</taxon>
        <taxon>Araneae</taxon>
        <taxon>Araneomorphae</taxon>
        <taxon>Entelegynae</taxon>
        <taxon>Araneoidea</taxon>
        <taxon>Araneidae</taxon>
        <taxon>Araneus</taxon>
    </lineage>
</organism>
<name>A0A4Y2AHG9_ARAVE</name>
<feature type="domain" description="C2H2-type" evidence="12">
    <location>
        <begin position="110"/>
        <end position="137"/>
    </location>
</feature>
<dbReference type="Proteomes" id="UP000499080">
    <property type="component" value="Unassembled WGS sequence"/>
</dbReference>
<gene>
    <name evidence="13" type="primary">ZNF555</name>
    <name evidence="13" type="ORF">AVEN_92512_1</name>
</gene>
<evidence type="ECO:0000256" key="4">
    <source>
        <dbReference type="ARBA" id="ARBA00022737"/>
    </source>
</evidence>
<dbReference type="FunFam" id="3.30.160.60:FF:000099">
    <property type="entry name" value="Zinc finger protein 79"/>
    <property type="match status" value="1"/>
</dbReference>
<dbReference type="FunFam" id="3.30.160.60:FF:000706">
    <property type="entry name" value="Zinc finger protein"/>
    <property type="match status" value="1"/>
</dbReference>
<dbReference type="GO" id="GO:0001227">
    <property type="term" value="F:DNA-binding transcription repressor activity, RNA polymerase II-specific"/>
    <property type="evidence" value="ECO:0007669"/>
    <property type="project" value="TreeGrafter"/>
</dbReference>
<proteinExistence type="inferred from homology"/>
<feature type="domain" description="C2H2-type" evidence="12">
    <location>
        <begin position="196"/>
        <end position="223"/>
    </location>
</feature>
<dbReference type="Pfam" id="PF13894">
    <property type="entry name" value="zf-C2H2_4"/>
    <property type="match status" value="1"/>
</dbReference>
<evidence type="ECO:0000256" key="11">
    <source>
        <dbReference type="SAM" id="MobiDB-lite"/>
    </source>
</evidence>